<dbReference type="Proteomes" id="UP000552038">
    <property type="component" value="Unassembled WGS sequence"/>
</dbReference>
<organism evidence="1 2">
    <name type="scientific">Paenibacillus alvei</name>
    <name type="common">Bacillus alvei</name>
    <dbReference type="NCBI Taxonomy" id="44250"/>
    <lineage>
        <taxon>Bacteria</taxon>
        <taxon>Bacillati</taxon>
        <taxon>Bacillota</taxon>
        <taxon>Bacilli</taxon>
        <taxon>Bacillales</taxon>
        <taxon>Paenibacillaceae</taxon>
        <taxon>Paenibacillus</taxon>
    </lineage>
</organism>
<dbReference type="RefSeq" id="WP_171418860.1">
    <property type="nucleotide sequence ID" value="NZ_JABFOR010000039.1"/>
</dbReference>
<accession>A0AAP7A4K6</accession>
<gene>
    <name evidence="1" type="ORF">HMI46_22110</name>
</gene>
<name>A0AAP7A4K6_PAEAL</name>
<reference evidence="1 2" key="1">
    <citation type="submission" date="2020-05" db="EMBL/GenBank/DDBJ databases">
        <title>Whole genome sequencing and identification of novel metabolites from Paenibacillus alvei strain JR949.</title>
        <authorList>
            <person name="Rajendhran J."/>
            <person name="Sree Pranav P."/>
            <person name="Mahalakshmi B."/>
            <person name="Karthikeyan R."/>
        </authorList>
    </citation>
    <scope>NUCLEOTIDE SEQUENCE [LARGE SCALE GENOMIC DNA]</scope>
    <source>
        <strain evidence="1 2">JR949</strain>
    </source>
</reference>
<proteinExistence type="predicted"/>
<evidence type="ECO:0000313" key="2">
    <source>
        <dbReference type="Proteomes" id="UP000552038"/>
    </source>
</evidence>
<evidence type="ECO:0000313" key="1">
    <source>
        <dbReference type="EMBL" id="NOJ73231.1"/>
    </source>
</evidence>
<dbReference type="AlphaFoldDB" id="A0AAP7A4K6"/>
<comment type="caution">
    <text evidence="1">The sequence shown here is derived from an EMBL/GenBank/DDBJ whole genome shotgun (WGS) entry which is preliminary data.</text>
</comment>
<dbReference type="Pfam" id="PF12788">
    <property type="entry name" value="YmaF"/>
    <property type="match status" value="1"/>
</dbReference>
<protein>
    <recommendedName>
        <fullName evidence="3">YmaF family protein</fullName>
    </recommendedName>
</protein>
<evidence type="ECO:0008006" key="3">
    <source>
        <dbReference type="Google" id="ProtNLM"/>
    </source>
</evidence>
<dbReference type="EMBL" id="JABFOR010000039">
    <property type="protein sequence ID" value="NOJ73231.1"/>
    <property type="molecule type" value="Genomic_DNA"/>
</dbReference>
<sequence>MEIPISGFIYESEEKNKHHSHKLYITSWNGRPVHVHDFSGITSVDIGHRHEYAGTTEPAPNDVQHTHEYYAETTFNDGHTHVISGRTGSAIPVPQGGHIHLFQGVTTVNGRIPHAHHYKGQTGIEINRRAF</sequence>
<dbReference type="InterPro" id="IPR024307">
    <property type="entry name" value="YmaF"/>
</dbReference>